<feature type="domain" description="EamA" evidence="7">
    <location>
        <begin position="9"/>
        <end position="138"/>
    </location>
</feature>
<dbReference type="PANTHER" id="PTHR22911">
    <property type="entry name" value="ACYL-MALONYL CONDENSING ENZYME-RELATED"/>
    <property type="match status" value="1"/>
</dbReference>
<dbReference type="AlphaFoldDB" id="A0A1H3H529"/>
<feature type="transmembrane region" description="Helical" evidence="6">
    <location>
        <begin position="97"/>
        <end position="115"/>
    </location>
</feature>
<accession>A0A1H3H529</accession>
<dbReference type="Pfam" id="PF00892">
    <property type="entry name" value="EamA"/>
    <property type="match status" value="2"/>
</dbReference>
<comment type="subcellular location">
    <subcellularLocation>
        <location evidence="1">Membrane</location>
        <topology evidence="1">Multi-pass membrane protein</topology>
    </subcellularLocation>
</comment>
<feature type="transmembrane region" description="Helical" evidence="6">
    <location>
        <begin position="7"/>
        <end position="31"/>
    </location>
</feature>
<evidence type="ECO:0000256" key="2">
    <source>
        <dbReference type="ARBA" id="ARBA00009853"/>
    </source>
</evidence>
<dbReference type="RefSeq" id="WP_245724329.1">
    <property type="nucleotide sequence ID" value="NZ_CALJFH010000003.1"/>
</dbReference>
<keyword evidence="9" id="KW-1185">Reference proteome</keyword>
<keyword evidence="3 6" id="KW-0812">Transmembrane</keyword>
<dbReference type="Proteomes" id="UP000199026">
    <property type="component" value="Unassembled WGS sequence"/>
</dbReference>
<protein>
    <submittedName>
        <fullName evidence="8">Threonine/homoserine efflux transporter RhtA</fullName>
    </submittedName>
</protein>
<keyword evidence="4 6" id="KW-1133">Transmembrane helix</keyword>
<evidence type="ECO:0000313" key="8">
    <source>
        <dbReference type="EMBL" id="SDY10571.1"/>
    </source>
</evidence>
<comment type="similarity">
    <text evidence="2">Belongs to the drug/metabolite transporter (DMT) superfamily. 10 TMS drug/metabolite exporter (DME) (TC 2.A.7.3) family.</text>
</comment>
<evidence type="ECO:0000256" key="6">
    <source>
        <dbReference type="SAM" id="Phobius"/>
    </source>
</evidence>
<feature type="transmembrane region" description="Helical" evidence="6">
    <location>
        <begin position="147"/>
        <end position="165"/>
    </location>
</feature>
<feature type="transmembrane region" description="Helical" evidence="6">
    <location>
        <begin position="177"/>
        <end position="202"/>
    </location>
</feature>
<dbReference type="STRING" id="576131.SAMN05444486_101219"/>
<evidence type="ECO:0000256" key="5">
    <source>
        <dbReference type="ARBA" id="ARBA00023136"/>
    </source>
</evidence>
<dbReference type="EMBL" id="FNPR01000001">
    <property type="protein sequence ID" value="SDY10571.1"/>
    <property type="molecule type" value="Genomic_DNA"/>
</dbReference>
<proteinExistence type="inferred from homology"/>
<dbReference type="PANTHER" id="PTHR22911:SF6">
    <property type="entry name" value="SOLUTE CARRIER FAMILY 35 MEMBER G1"/>
    <property type="match status" value="1"/>
</dbReference>
<dbReference type="SUPFAM" id="SSF103481">
    <property type="entry name" value="Multidrug resistance efflux transporter EmrE"/>
    <property type="match status" value="2"/>
</dbReference>
<feature type="transmembrane region" description="Helical" evidence="6">
    <location>
        <begin position="70"/>
        <end position="91"/>
    </location>
</feature>
<sequence>MTETRPVAAAVWMLASMLILGVIDNFIVVMAEVISLWQMYVIRLLISIPVVFGVARLLGQQFLPVNWWPVLLRSFLFASAMLFYFASLAFLPIAQSLAGLFTSPIIVVLITALFLREPIGAYRIGAVIAGFVGTLVVLQVSPSNFSPLVIVPVIGGVLYALNAVITRRMCGAESTCTLLAGTMGMQGVLGMLGLLAITVFGVEEISGPLAFVTRGWVWPMEGVDLLLVAHVLGSIVGVFCLTKAYQLGEASHVAVFEYSIMVFGPAFAFVWFGQSLSAVQMAGVVLIIVAGSVIALRSRQS</sequence>
<evidence type="ECO:0000256" key="4">
    <source>
        <dbReference type="ARBA" id="ARBA00022989"/>
    </source>
</evidence>
<evidence type="ECO:0000313" key="9">
    <source>
        <dbReference type="Proteomes" id="UP000199026"/>
    </source>
</evidence>
<feature type="transmembrane region" description="Helical" evidence="6">
    <location>
        <begin position="253"/>
        <end position="272"/>
    </location>
</feature>
<feature type="domain" description="EamA" evidence="7">
    <location>
        <begin position="153"/>
        <end position="291"/>
    </location>
</feature>
<dbReference type="GO" id="GO:0016020">
    <property type="term" value="C:membrane"/>
    <property type="evidence" value="ECO:0007669"/>
    <property type="project" value="UniProtKB-SubCell"/>
</dbReference>
<feature type="transmembrane region" description="Helical" evidence="6">
    <location>
        <begin position="122"/>
        <end position="141"/>
    </location>
</feature>
<feature type="transmembrane region" description="Helical" evidence="6">
    <location>
        <begin position="222"/>
        <end position="241"/>
    </location>
</feature>
<evidence type="ECO:0000256" key="3">
    <source>
        <dbReference type="ARBA" id="ARBA00022692"/>
    </source>
</evidence>
<evidence type="ECO:0000259" key="7">
    <source>
        <dbReference type="Pfam" id="PF00892"/>
    </source>
</evidence>
<keyword evidence="5 6" id="KW-0472">Membrane</keyword>
<dbReference type="GeneID" id="78123026"/>
<name>A0A1H3H529_9RHOB</name>
<evidence type="ECO:0000256" key="1">
    <source>
        <dbReference type="ARBA" id="ARBA00004141"/>
    </source>
</evidence>
<reference evidence="8 9" key="1">
    <citation type="submission" date="2016-10" db="EMBL/GenBank/DDBJ databases">
        <authorList>
            <person name="de Groot N.N."/>
        </authorList>
    </citation>
    <scope>NUCLEOTIDE SEQUENCE [LARGE SCALE GENOMIC DNA]</scope>
    <source>
        <strain evidence="8 9">DSM 24677</strain>
    </source>
</reference>
<gene>
    <name evidence="8" type="ORF">SAMN05444486_101219</name>
</gene>
<dbReference type="InterPro" id="IPR037185">
    <property type="entry name" value="EmrE-like"/>
</dbReference>
<feature type="transmembrane region" description="Helical" evidence="6">
    <location>
        <begin position="37"/>
        <end position="58"/>
    </location>
</feature>
<feature type="transmembrane region" description="Helical" evidence="6">
    <location>
        <begin position="278"/>
        <end position="296"/>
    </location>
</feature>
<dbReference type="InterPro" id="IPR000620">
    <property type="entry name" value="EamA_dom"/>
</dbReference>
<organism evidence="8 9">
    <name type="scientific">Lentibacter algarum</name>
    <dbReference type="NCBI Taxonomy" id="576131"/>
    <lineage>
        <taxon>Bacteria</taxon>
        <taxon>Pseudomonadati</taxon>
        <taxon>Pseudomonadota</taxon>
        <taxon>Alphaproteobacteria</taxon>
        <taxon>Rhodobacterales</taxon>
        <taxon>Roseobacteraceae</taxon>
        <taxon>Lentibacter</taxon>
    </lineage>
</organism>